<name>A0A3B0TBX4_9ZZZZ</name>
<dbReference type="InterPro" id="IPR002559">
    <property type="entry name" value="Transposase_11"/>
</dbReference>
<feature type="domain" description="Transposase IS4-like" evidence="1">
    <location>
        <begin position="26"/>
        <end position="159"/>
    </location>
</feature>
<protein>
    <submittedName>
        <fullName evidence="2">Mobile element protein</fullName>
    </submittedName>
</protein>
<dbReference type="Pfam" id="PF01609">
    <property type="entry name" value="DDE_Tnp_1"/>
    <property type="match status" value="1"/>
</dbReference>
<dbReference type="EMBL" id="UOEL01000076">
    <property type="protein sequence ID" value="VAW12012.1"/>
    <property type="molecule type" value="Genomic_DNA"/>
</dbReference>
<sequence>MQFLSRNRAKIDLSSGNLDGSHTTAIRGGEQVEYQGRKKRKTTNALYLTDRQGLPLAMSEPVPGNHNDLYEIEVHGEEVFATLEEAGIPTDGLFVNGDAGFDSQGLRSACAKRGVIPNVPYKKSKGNVDRDEPFDQKLYKERYSVERTFAWMDSFRSVLNRFDTTVTSWKGFNFLAFIVIAIKKIKNIKNSR</sequence>
<dbReference type="PANTHER" id="PTHR30007">
    <property type="entry name" value="PHP DOMAIN PROTEIN"/>
    <property type="match status" value="1"/>
</dbReference>
<evidence type="ECO:0000313" key="2">
    <source>
        <dbReference type="EMBL" id="VAW12012.1"/>
    </source>
</evidence>
<evidence type="ECO:0000259" key="1">
    <source>
        <dbReference type="Pfam" id="PF01609"/>
    </source>
</evidence>
<gene>
    <name evidence="2" type="ORF">MNBD_BACTEROID03-2187</name>
</gene>
<accession>A0A3B0TBX4</accession>
<dbReference type="GO" id="GO:0006313">
    <property type="term" value="P:DNA transposition"/>
    <property type="evidence" value="ECO:0007669"/>
    <property type="project" value="InterPro"/>
</dbReference>
<organism evidence="2">
    <name type="scientific">hydrothermal vent metagenome</name>
    <dbReference type="NCBI Taxonomy" id="652676"/>
    <lineage>
        <taxon>unclassified sequences</taxon>
        <taxon>metagenomes</taxon>
        <taxon>ecological metagenomes</taxon>
    </lineage>
</organism>
<dbReference type="AlphaFoldDB" id="A0A3B0TBX4"/>
<reference evidence="2" key="1">
    <citation type="submission" date="2018-06" db="EMBL/GenBank/DDBJ databases">
        <authorList>
            <person name="Zhirakovskaya E."/>
        </authorList>
    </citation>
    <scope>NUCLEOTIDE SEQUENCE</scope>
</reference>
<dbReference type="PANTHER" id="PTHR30007:SF1">
    <property type="entry name" value="BLR1914 PROTEIN"/>
    <property type="match status" value="1"/>
</dbReference>
<dbReference type="GO" id="GO:0003677">
    <property type="term" value="F:DNA binding"/>
    <property type="evidence" value="ECO:0007669"/>
    <property type="project" value="InterPro"/>
</dbReference>
<proteinExistence type="predicted"/>
<dbReference type="GO" id="GO:0004803">
    <property type="term" value="F:transposase activity"/>
    <property type="evidence" value="ECO:0007669"/>
    <property type="project" value="InterPro"/>
</dbReference>